<evidence type="ECO:0000313" key="2">
    <source>
        <dbReference type="Proteomes" id="UP000199315"/>
    </source>
</evidence>
<keyword evidence="2" id="KW-1185">Reference proteome</keyword>
<keyword evidence="1" id="KW-0808">Transferase</keyword>
<dbReference type="GO" id="GO:0008168">
    <property type="term" value="F:methyltransferase activity"/>
    <property type="evidence" value="ECO:0007669"/>
    <property type="project" value="UniProtKB-KW"/>
</dbReference>
<accession>A0A1D3TYI0</accession>
<organism evidence="1 2">
    <name type="scientific">Anaerobium acetethylicum</name>
    <dbReference type="NCBI Taxonomy" id="1619234"/>
    <lineage>
        <taxon>Bacteria</taxon>
        <taxon>Bacillati</taxon>
        <taxon>Bacillota</taxon>
        <taxon>Clostridia</taxon>
        <taxon>Lachnospirales</taxon>
        <taxon>Lachnospiraceae</taxon>
        <taxon>Anaerobium</taxon>
    </lineage>
</organism>
<dbReference type="GO" id="GO:0032259">
    <property type="term" value="P:methylation"/>
    <property type="evidence" value="ECO:0007669"/>
    <property type="project" value="UniProtKB-KW"/>
</dbReference>
<dbReference type="EMBL" id="FMKA01000044">
    <property type="protein sequence ID" value="SCP99511.1"/>
    <property type="molecule type" value="Genomic_DNA"/>
</dbReference>
<dbReference type="STRING" id="1619234.SAMN05421730_10449"/>
<name>A0A1D3TYI0_9FIRM</name>
<evidence type="ECO:0000313" key="1">
    <source>
        <dbReference type="EMBL" id="SCP99511.1"/>
    </source>
</evidence>
<dbReference type="InterPro" id="IPR029063">
    <property type="entry name" value="SAM-dependent_MTases_sf"/>
</dbReference>
<keyword evidence="1" id="KW-0489">Methyltransferase</keyword>
<dbReference type="AlphaFoldDB" id="A0A1D3TYI0"/>
<dbReference type="PANTHER" id="PTHR43591">
    <property type="entry name" value="METHYLTRANSFERASE"/>
    <property type="match status" value="1"/>
</dbReference>
<dbReference type="Gene3D" id="3.40.50.150">
    <property type="entry name" value="Vaccinia Virus protein VP39"/>
    <property type="match status" value="1"/>
</dbReference>
<dbReference type="Proteomes" id="UP000199315">
    <property type="component" value="Unassembled WGS sequence"/>
</dbReference>
<dbReference type="SUPFAM" id="SSF53335">
    <property type="entry name" value="S-adenosyl-L-methionine-dependent methyltransferases"/>
    <property type="match status" value="1"/>
</dbReference>
<gene>
    <name evidence="1" type="ORF">SAMN05421730_10449</name>
</gene>
<dbReference type="Pfam" id="PF01209">
    <property type="entry name" value="Ubie_methyltran"/>
    <property type="match status" value="1"/>
</dbReference>
<dbReference type="PANTHER" id="PTHR43591:SF24">
    <property type="entry name" value="2-METHOXY-6-POLYPRENYL-1,4-BENZOQUINOL METHYLASE, MITOCHONDRIAL"/>
    <property type="match status" value="1"/>
</dbReference>
<dbReference type="OrthoDB" id="9784101at2"/>
<protein>
    <submittedName>
        <fullName evidence="1">Methyltransferase, FkbM family</fullName>
    </submittedName>
</protein>
<dbReference type="CDD" id="cd02440">
    <property type="entry name" value="AdoMet_MTases"/>
    <property type="match status" value="1"/>
</dbReference>
<proteinExistence type="predicted"/>
<dbReference type="RefSeq" id="WP_091236844.1">
    <property type="nucleotide sequence ID" value="NZ_FMKA01000044.1"/>
</dbReference>
<reference evidence="1 2" key="1">
    <citation type="submission" date="2016-09" db="EMBL/GenBank/DDBJ databases">
        <authorList>
            <person name="Capua I."/>
            <person name="De Benedictis P."/>
            <person name="Joannis T."/>
            <person name="Lombin L.H."/>
            <person name="Cattoli G."/>
        </authorList>
    </citation>
    <scope>NUCLEOTIDE SEQUENCE [LARGE SCALE GENOMIC DNA]</scope>
    <source>
        <strain evidence="1 2">GluBS11</strain>
    </source>
</reference>
<sequence>MAHKFDVTHKNKLDNPRRREMLPTGKILDEIGLQAGDILADIGCGIGYFSIPAAEIAGSKGSVYALDVNVEMIEELEQRIAENETDNIRTIVTEEYDFKLDDNAVSYALVSTVLHEIEDRMKFLHETKRILGSGGKIAIVEWIKKESDWGPPVGHRVDSSEVKRELLDCGFEEISYVELNDYFYIVTGILVHK</sequence>